<comment type="similarity">
    <text evidence="1">Belongs to the non-flavoprotein flavin reductase family.</text>
</comment>
<dbReference type="PANTHER" id="PTHR30466">
    <property type="entry name" value="FLAVIN REDUCTASE"/>
    <property type="match status" value="1"/>
</dbReference>
<dbReference type="GO" id="GO:0010181">
    <property type="term" value="F:FMN binding"/>
    <property type="evidence" value="ECO:0007669"/>
    <property type="project" value="InterPro"/>
</dbReference>
<organism evidence="4">
    <name type="scientific">marine metagenome</name>
    <dbReference type="NCBI Taxonomy" id="408172"/>
    <lineage>
        <taxon>unclassified sequences</taxon>
        <taxon>metagenomes</taxon>
        <taxon>ecological metagenomes</taxon>
    </lineage>
</organism>
<dbReference type="Gene3D" id="2.30.110.10">
    <property type="entry name" value="Electron Transport, Fmn-binding Protein, Chain A"/>
    <property type="match status" value="1"/>
</dbReference>
<dbReference type="GO" id="GO:0042602">
    <property type="term" value="F:riboflavin reductase (NADPH) activity"/>
    <property type="evidence" value="ECO:0007669"/>
    <property type="project" value="TreeGrafter"/>
</dbReference>
<dbReference type="SUPFAM" id="SSF50475">
    <property type="entry name" value="FMN-binding split barrel"/>
    <property type="match status" value="1"/>
</dbReference>
<dbReference type="EMBL" id="UINC01049972">
    <property type="protein sequence ID" value="SVB62383.1"/>
    <property type="molecule type" value="Genomic_DNA"/>
</dbReference>
<sequence>MKERLMNPEHKKNALRMIPYGLYVLTAQSSDGQIAAATVNWVTQVSFEPPLIAVGVKVGSGPHKVIPEAGAFALNILGKDQQAAAYTFFKPVVPEGQT</sequence>
<evidence type="ECO:0000256" key="2">
    <source>
        <dbReference type="ARBA" id="ARBA00023002"/>
    </source>
</evidence>
<dbReference type="Pfam" id="PF01613">
    <property type="entry name" value="Flavin_Reduct"/>
    <property type="match status" value="1"/>
</dbReference>
<gene>
    <name evidence="4" type="ORF">METZ01_LOCUS215237</name>
</gene>
<reference evidence="4" key="1">
    <citation type="submission" date="2018-05" db="EMBL/GenBank/DDBJ databases">
        <authorList>
            <person name="Lanie J.A."/>
            <person name="Ng W.-L."/>
            <person name="Kazmierczak K.M."/>
            <person name="Andrzejewski T.M."/>
            <person name="Davidsen T.M."/>
            <person name="Wayne K.J."/>
            <person name="Tettelin H."/>
            <person name="Glass J.I."/>
            <person name="Rusch D."/>
            <person name="Podicherti R."/>
            <person name="Tsui H.-C.T."/>
            <person name="Winkler M.E."/>
        </authorList>
    </citation>
    <scope>NUCLEOTIDE SEQUENCE</scope>
</reference>
<dbReference type="AlphaFoldDB" id="A0A382FJJ2"/>
<dbReference type="InterPro" id="IPR012349">
    <property type="entry name" value="Split_barrel_FMN-bd"/>
</dbReference>
<dbReference type="PANTHER" id="PTHR30466:SF11">
    <property type="entry name" value="FLAVIN-DEPENDENT MONOOXYGENASE, REDUCTASE SUBUNIT HSAB"/>
    <property type="match status" value="1"/>
</dbReference>
<feature type="non-terminal residue" evidence="4">
    <location>
        <position position="98"/>
    </location>
</feature>
<dbReference type="InterPro" id="IPR002563">
    <property type="entry name" value="Flavin_Rdtase-like_dom"/>
</dbReference>
<keyword evidence="2" id="KW-0560">Oxidoreductase</keyword>
<feature type="domain" description="Flavin reductase like" evidence="3">
    <location>
        <begin position="16"/>
        <end position="95"/>
    </location>
</feature>
<evidence type="ECO:0000256" key="1">
    <source>
        <dbReference type="ARBA" id="ARBA00008898"/>
    </source>
</evidence>
<evidence type="ECO:0000259" key="3">
    <source>
        <dbReference type="Pfam" id="PF01613"/>
    </source>
</evidence>
<protein>
    <recommendedName>
        <fullName evidence="3">Flavin reductase like domain-containing protein</fullName>
    </recommendedName>
</protein>
<evidence type="ECO:0000313" key="4">
    <source>
        <dbReference type="EMBL" id="SVB62383.1"/>
    </source>
</evidence>
<dbReference type="InterPro" id="IPR050268">
    <property type="entry name" value="NADH-dep_flavin_reductase"/>
</dbReference>
<proteinExistence type="inferred from homology"/>
<accession>A0A382FJJ2</accession>
<name>A0A382FJJ2_9ZZZZ</name>